<evidence type="ECO:0000256" key="3">
    <source>
        <dbReference type="ARBA" id="ARBA00022737"/>
    </source>
</evidence>
<dbReference type="SUPFAM" id="SSF51161">
    <property type="entry name" value="Trimeric LpxA-like enzymes"/>
    <property type="match status" value="1"/>
</dbReference>
<dbReference type="OrthoDB" id="9815592at2"/>
<dbReference type="InterPro" id="IPR001451">
    <property type="entry name" value="Hexapep"/>
</dbReference>
<gene>
    <name evidence="5" type="ORF">SAMN04488092_10376</name>
</gene>
<dbReference type="InterPro" id="IPR017694">
    <property type="entry name" value="Phosphonate_tfrase_rpt"/>
</dbReference>
<evidence type="ECO:0000256" key="2">
    <source>
        <dbReference type="ARBA" id="ARBA00022679"/>
    </source>
</evidence>
<proteinExistence type="inferred from homology"/>
<organism evidence="5 6">
    <name type="scientific">Thalassovita taeanensis</name>
    <dbReference type="NCBI Taxonomy" id="657014"/>
    <lineage>
        <taxon>Bacteria</taxon>
        <taxon>Pseudomonadati</taxon>
        <taxon>Pseudomonadota</taxon>
        <taxon>Alphaproteobacteria</taxon>
        <taxon>Rhodobacterales</taxon>
        <taxon>Roseobacteraceae</taxon>
        <taxon>Thalassovita</taxon>
    </lineage>
</organism>
<evidence type="ECO:0000313" key="6">
    <source>
        <dbReference type="Proteomes" id="UP000198634"/>
    </source>
</evidence>
<evidence type="ECO:0008006" key="7">
    <source>
        <dbReference type="Google" id="ProtNLM"/>
    </source>
</evidence>
<comment type="similarity">
    <text evidence="1">Belongs to the transferase hexapeptide repeat family.</text>
</comment>
<dbReference type="Pfam" id="PF00132">
    <property type="entry name" value="Hexapep"/>
    <property type="match status" value="1"/>
</dbReference>
<dbReference type="PANTHER" id="PTHR43300">
    <property type="entry name" value="ACETYLTRANSFERASE"/>
    <property type="match status" value="1"/>
</dbReference>
<dbReference type="InterPro" id="IPR050179">
    <property type="entry name" value="Trans_hexapeptide_repeat"/>
</dbReference>
<dbReference type="CDD" id="cd03349">
    <property type="entry name" value="LbH_XAT"/>
    <property type="match status" value="1"/>
</dbReference>
<evidence type="ECO:0000256" key="1">
    <source>
        <dbReference type="ARBA" id="ARBA00007274"/>
    </source>
</evidence>
<dbReference type="GO" id="GO:0016746">
    <property type="term" value="F:acyltransferase activity"/>
    <property type="evidence" value="ECO:0007669"/>
    <property type="project" value="UniProtKB-KW"/>
</dbReference>
<dbReference type="Proteomes" id="UP000198634">
    <property type="component" value="Unassembled WGS sequence"/>
</dbReference>
<reference evidence="5 6" key="1">
    <citation type="submission" date="2016-10" db="EMBL/GenBank/DDBJ databases">
        <authorList>
            <person name="de Groot N.N."/>
        </authorList>
    </citation>
    <scope>NUCLEOTIDE SEQUENCE [LARGE SCALE GENOMIC DNA]</scope>
    <source>
        <strain evidence="5 6">DSM 22007</strain>
    </source>
</reference>
<keyword evidence="2" id="KW-0808">Transferase</keyword>
<keyword evidence="4" id="KW-0012">Acyltransferase</keyword>
<dbReference type="EMBL" id="FOEP01000003">
    <property type="protein sequence ID" value="SEP94623.1"/>
    <property type="molecule type" value="Genomic_DNA"/>
</dbReference>
<dbReference type="Gene3D" id="2.160.10.10">
    <property type="entry name" value="Hexapeptide repeat proteins"/>
    <property type="match status" value="1"/>
</dbReference>
<dbReference type="InterPro" id="IPR011004">
    <property type="entry name" value="Trimer_LpxA-like_sf"/>
</dbReference>
<protein>
    <recommendedName>
        <fullName evidence="7">Chloramphenicol acetyltransferase</fullName>
    </recommendedName>
</protein>
<evidence type="ECO:0000313" key="5">
    <source>
        <dbReference type="EMBL" id="SEP94623.1"/>
    </source>
</evidence>
<keyword evidence="3" id="KW-0677">Repeat</keyword>
<name>A0A1H9C1E1_9RHOB</name>
<evidence type="ECO:0000256" key="4">
    <source>
        <dbReference type="ARBA" id="ARBA00023315"/>
    </source>
</evidence>
<dbReference type="AlphaFoldDB" id="A0A1H9C1E1"/>
<dbReference type="PANTHER" id="PTHR43300:SF11">
    <property type="entry name" value="ACETYLTRANSFERASE RV3034C-RELATED"/>
    <property type="match status" value="1"/>
</dbReference>
<keyword evidence="6" id="KW-1185">Reference proteome</keyword>
<dbReference type="RefSeq" id="WP_090268805.1">
    <property type="nucleotide sequence ID" value="NZ_FOEP01000003.1"/>
</dbReference>
<dbReference type="STRING" id="657014.SAMN04488092_10376"/>
<accession>A0A1H9C1E1</accession>
<dbReference type="InterPro" id="IPR018357">
    <property type="entry name" value="Hexapep_transf_CS"/>
</dbReference>
<sequence>MAKLCEDEPRVHEDVELVDVQIGRYCEIGKGSRIAYSQIGDYSYCDRYADIASAEVGKFANIASFVRIGATDHPMERASLHHFLYRSDDYWEDAGRDEAFFERRHARRAVIGHDTWIGHNAQIKPGVTVGHGAVIASGSVVTKDVAPYLIVAGVPAVPMRERFTAPVTARLMTLAWWDWDHAQLRLALNDFRALSIEAFLEKYE</sequence>
<dbReference type="PROSITE" id="PS00101">
    <property type="entry name" value="HEXAPEP_TRANSFERASES"/>
    <property type="match status" value="1"/>
</dbReference>
<dbReference type="NCBIfam" id="TIGR03308">
    <property type="entry name" value="phn_thr-fam"/>
    <property type="match status" value="1"/>
</dbReference>